<dbReference type="SUPFAM" id="SSF46785">
    <property type="entry name" value="Winged helix' DNA-binding domain"/>
    <property type="match status" value="1"/>
</dbReference>
<dbReference type="PROSITE" id="PS51077">
    <property type="entry name" value="HTH_ICLR"/>
    <property type="match status" value="1"/>
</dbReference>
<dbReference type="InterPro" id="IPR036388">
    <property type="entry name" value="WH-like_DNA-bd_sf"/>
</dbReference>
<evidence type="ECO:0000259" key="6">
    <source>
        <dbReference type="PROSITE" id="PS51078"/>
    </source>
</evidence>
<keyword evidence="2" id="KW-0238">DNA-binding</keyword>
<dbReference type="EMBL" id="CP130472">
    <property type="protein sequence ID" value="WLS44058.1"/>
    <property type="molecule type" value="Genomic_DNA"/>
</dbReference>
<dbReference type="KEGG" id="mprn:Q3V37_21990"/>
<dbReference type="GO" id="GO:0003677">
    <property type="term" value="F:DNA binding"/>
    <property type="evidence" value="ECO:0007669"/>
    <property type="project" value="UniProtKB-KW"/>
</dbReference>
<evidence type="ECO:0000256" key="3">
    <source>
        <dbReference type="ARBA" id="ARBA00023163"/>
    </source>
</evidence>
<sequence length="309" mass="33148">MGISVPTSESEDGHRYTTSGLGRALAVIDLLAERSPEMIGVSTVARVLNLPKAVAHRILKELTANQFVTFDEGTRRYRLGPGALAVGLAALRAIDVQAITNRHMRRLVEATGETATLSMRQGWVRVYTDQVLSPHEIRMSVTLGSRHSLVAGSSSKAILAALPDSEIAEYLATHELVSVTAATITSVEQLWADLREIRELGYAVSRGERQAGAVSVAAPIRLASGEVYGSLSLCGPQDRFSAQLLVEYGDLVADAARQVSAELGYQPSATQDAPEPEPVERKRAPRRQATRSLADHAATSSAEVVVSQK</sequence>
<dbReference type="InterPro" id="IPR029016">
    <property type="entry name" value="GAF-like_dom_sf"/>
</dbReference>
<evidence type="ECO:0000313" key="8">
    <source>
        <dbReference type="Proteomes" id="UP001235874"/>
    </source>
</evidence>
<dbReference type="SMART" id="SM00346">
    <property type="entry name" value="HTH_ICLR"/>
    <property type="match status" value="1"/>
</dbReference>
<feature type="region of interest" description="Disordered" evidence="4">
    <location>
        <begin position="265"/>
        <end position="309"/>
    </location>
</feature>
<dbReference type="PROSITE" id="PS51078">
    <property type="entry name" value="ICLR_ED"/>
    <property type="match status" value="1"/>
</dbReference>
<proteinExistence type="predicted"/>
<dbReference type="PANTHER" id="PTHR30136">
    <property type="entry name" value="HELIX-TURN-HELIX TRANSCRIPTIONAL REGULATOR, ICLR FAMILY"/>
    <property type="match status" value="1"/>
</dbReference>
<feature type="domain" description="HTH iclR-type" evidence="5">
    <location>
        <begin position="18"/>
        <end position="81"/>
    </location>
</feature>
<keyword evidence="3" id="KW-0804">Transcription</keyword>
<dbReference type="InterPro" id="IPR036390">
    <property type="entry name" value="WH_DNA-bd_sf"/>
</dbReference>
<dbReference type="Pfam" id="PF09339">
    <property type="entry name" value="HTH_IclR"/>
    <property type="match status" value="1"/>
</dbReference>
<dbReference type="PANTHER" id="PTHR30136:SF24">
    <property type="entry name" value="HTH-TYPE TRANSCRIPTIONAL REPRESSOR ALLR"/>
    <property type="match status" value="1"/>
</dbReference>
<feature type="compositionally biased region" description="Polar residues" evidence="4">
    <location>
        <begin position="298"/>
        <end position="309"/>
    </location>
</feature>
<dbReference type="InterPro" id="IPR014757">
    <property type="entry name" value="Tscrpt_reg_IclR_C"/>
</dbReference>
<dbReference type="AlphaFoldDB" id="A0AAJ6HS76"/>
<evidence type="ECO:0000256" key="1">
    <source>
        <dbReference type="ARBA" id="ARBA00023015"/>
    </source>
</evidence>
<dbReference type="InterPro" id="IPR050707">
    <property type="entry name" value="HTH_MetabolicPath_Reg"/>
</dbReference>
<dbReference type="Pfam" id="PF01614">
    <property type="entry name" value="IclR_C"/>
    <property type="match status" value="1"/>
</dbReference>
<reference evidence="7 8" key="1">
    <citation type="submission" date="2023-07" db="EMBL/GenBank/DDBJ databases">
        <title>Micromonospora profundi TRM 95458 converts glycerol to a new osmotic compound.</title>
        <authorList>
            <person name="Lu D."/>
        </authorList>
    </citation>
    <scope>NUCLEOTIDE SEQUENCE [LARGE SCALE GENOMIC DNA]</scope>
    <source>
        <strain evidence="7 8">TRM95458</strain>
    </source>
</reference>
<dbReference type="Gene3D" id="1.10.10.10">
    <property type="entry name" value="Winged helix-like DNA-binding domain superfamily/Winged helix DNA-binding domain"/>
    <property type="match status" value="1"/>
</dbReference>
<feature type="domain" description="IclR-ED" evidence="6">
    <location>
        <begin position="82"/>
        <end position="265"/>
    </location>
</feature>
<keyword evidence="1" id="KW-0805">Transcription regulation</keyword>
<name>A0AAJ6HS76_9ACTN</name>
<dbReference type="InterPro" id="IPR005471">
    <property type="entry name" value="Tscrpt_reg_IclR_N"/>
</dbReference>
<protein>
    <submittedName>
        <fullName evidence="7">IclR family transcriptional regulator</fullName>
    </submittedName>
</protein>
<dbReference type="RefSeq" id="WP_082377744.1">
    <property type="nucleotide sequence ID" value="NZ_CP130472.1"/>
</dbReference>
<dbReference type="SUPFAM" id="SSF55781">
    <property type="entry name" value="GAF domain-like"/>
    <property type="match status" value="1"/>
</dbReference>
<keyword evidence="8" id="KW-1185">Reference proteome</keyword>
<gene>
    <name evidence="7" type="ORF">Q3V37_21990</name>
</gene>
<accession>A0AAJ6HS76</accession>
<evidence type="ECO:0000313" key="7">
    <source>
        <dbReference type="EMBL" id="WLS44058.1"/>
    </source>
</evidence>
<dbReference type="Gene3D" id="3.30.450.40">
    <property type="match status" value="1"/>
</dbReference>
<dbReference type="GO" id="GO:0045892">
    <property type="term" value="P:negative regulation of DNA-templated transcription"/>
    <property type="evidence" value="ECO:0007669"/>
    <property type="project" value="TreeGrafter"/>
</dbReference>
<evidence type="ECO:0000256" key="2">
    <source>
        <dbReference type="ARBA" id="ARBA00023125"/>
    </source>
</evidence>
<evidence type="ECO:0000259" key="5">
    <source>
        <dbReference type="PROSITE" id="PS51077"/>
    </source>
</evidence>
<dbReference type="Proteomes" id="UP001235874">
    <property type="component" value="Chromosome"/>
</dbReference>
<evidence type="ECO:0000256" key="4">
    <source>
        <dbReference type="SAM" id="MobiDB-lite"/>
    </source>
</evidence>
<organism evidence="7 8">
    <name type="scientific">Micromonospora profundi</name>
    <dbReference type="NCBI Taxonomy" id="1420889"/>
    <lineage>
        <taxon>Bacteria</taxon>
        <taxon>Bacillati</taxon>
        <taxon>Actinomycetota</taxon>
        <taxon>Actinomycetes</taxon>
        <taxon>Micromonosporales</taxon>
        <taxon>Micromonosporaceae</taxon>
        <taxon>Micromonospora</taxon>
    </lineage>
</organism>
<dbReference type="GO" id="GO:0003700">
    <property type="term" value="F:DNA-binding transcription factor activity"/>
    <property type="evidence" value="ECO:0007669"/>
    <property type="project" value="TreeGrafter"/>
</dbReference>